<dbReference type="RefSeq" id="WP_013882281.1">
    <property type="nucleotide sequence ID" value="NC_015671.1"/>
</dbReference>
<dbReference type="eggNOG" id="COG2409">
    <property type="taxonomic scope" value="Bacteria"/>
</dbReference>
<dbReference type="Gene3D" id="1.20.1640.10">
    <property type="entry name" value="Multidrug efflux transporter AcrB transmembrane domain"/>
    <property type="match status" value="2"/>
</dbReference>
<feature type="transmembrane region" description="Helical" evidence="6">
    <location>
        <begin position="352"/>
        <end position="374"/>
    </location>
</feature>
<dbReference type="PANTHER" id="PTHR33406:SF13">
    <property type="entry name" value="MEMBRANE PROTEIN YDFJ"/>
    <property type="match status" value="1"/>
</dbReference>
<feature type="transmembrane region" description="Helical" evidence="6">
    <location>
        <begin position="572"/>
        <end position="593"/>
    </location>
</feature>
<organism evidence="8 9">
    <name type="scientific">Cellulomonas gilvus (strain ATCC 13127 / NRRL B-14078)</name>
    <name type="common">Cellvibrio gilvus</name>
    <dbReference type="NCBI Taxonomy" id="593907"/>
    <lineage>
        <taxon>Bacteria</taxon>
        <taxon>Bacillati</taxon>
        <taxon>Actinomycetota</taxon>
        <taxon>Actinomycetes</taxon>
        <taxon>Micrococcales</taxon>
        <taxon>Cellulomonadaceae</taxon>
        <taxon>Cellulomonas</taxon>
    </lineage>
</organism>
<feature type="domain" description="SSD" evidence="7">
    <location>
        <begin position="184"/>
        <end position="315"/>
    </location>
</feature>
<accession>F8A3I7</accession>
<proteinExistence type="predicted"/>
<dbReference type="PANTHER" id="PTHR33406">
    <property type="entry name" value="MEMBRANE PROTEIN MJ1562-RELATED"/>
    <property type="match status" value="1"/>
</dbReference>
<evidence type="ECO:0000256" key="2">
    <source>
        <dbReference type="ARBA" id="ARBA00022475"/>
    </source>
</evidence>
<keyword evidence="3 6" id="KW-0812">Transmembrane</keyword>
<dbReference type="Proteomes" id="UP000000485">
    <property type="component" value="Chromosome"/>
</dbReference>
<evidence type="ECO:0000313" key="9">
    <source>
        <dbReference type="Proteomes" id="UP000000485"/>
    </source>
</evidence>
<feature type="transmembrane region" description="Helical" evidence="6">
    <location>
        <begin position="258"/>
        <end position="280"/>
    </location>
</feature>
<feature type="transmembrane region" description="Helical" evidence="6">
    <location>
        <begin position="193"/>
        <end position="212"/>
    </location>
</feature>
<dbReference type="SUPFAM" id="SSF82866">
    <property type="entry name" value="Multidrug efflux transporter AcrB transmembrane domain"/>
    <property type="match status" value="2"/>
</dbReference>
<evidence type="ECO:0000256" key="3">
    <source>
        <dbReference type="ARBA" id="ARBA00022692"/>
    </source>
</evidence>
<comment type="subcellular location">
    <subcellularLocation>
        <location evidence="1">Cell membrane</location>
        <topology evidence="1">Multi-pass membrane protein</topology>
    </subcellularLocation>
</comment>
<evidence type="ECO:0000256" key="5">
    <source>
        <dbReference type="ARBA" id="ARBA00023136"/>
    </source>
</evidence>
<dbReference type="Pfam" id="PF03176">
    <property type="entry name" value="MMPL"/>
    <property type="match status" value="2"/>
</dbReference>
<feature type="transmembrane region" description="Helical" evidence="6">
    <location>
        <begin position="218"/>
        <end position="237"/>
    </location>
</feature>
<evidence type="ECO:0000313" key="8">
    <source>
        <dbReference type="EMBL" id="AEI10751.1"/>
    </source>
</evidence>
<dbReference type="OrthoDB" id="7051771at2"/>
<keyword evidence="9" id="KW-1185">Reference proteome</keyword>
<name>F8A3I7_CELGA</name>
<feature type="transmembrane region" description="Helical" evidence="6">
    <location>
        <begin position="531"/>
        <end position="552"/>
    </location>
</feature>
<feature type="transmembrane region" description="Helical" evidence="6">
    <location>
        <begin position="505"/>
        <end position="524"/>
    </location>
</feature>
<gene>
    <name evidence="8" type="ordered locus">Celgi_0225</name>
</gene>
<dbReference type="InterPro" id="IPR050545">
    <property type="entry name" value="Mycobact_MmpL"/>
</dbReference>
<feature type="transmembrane region" description="Helical" evidence="6">
    <location>
        <begin position="650"/>
        <end position="678"/>
    </location>
</feature>
<dbReference type="GO" id="GO:0005886">
    <property type="term" value="C:plasma membrane"/>
    <property type="evidence" value="ECO:0007669"/>
    <property type="project" value="UniProtKB-SubCell"/>
</dbReference>
<keyword evidence="4 6" id="KW-1133">Transmembrane helix</keyword>
<reference evidence="9" key="1">
    <citation type="submission" date="2011-04" db="EMBL/GenBank/DDBJ databases">
        <title>Complete sequence of Cellvibrio gilvus ATCC 13127.</title>
        <authorList>
            <person name="Lucas S."/>
            <person name="Han J."/>
            <person name="Lapidus A."/>
            <person name="Cheng J.-F."/>
            <person name="Goodwin L."/>
            <person name="Pitluck S."/>
            <person name="Peters L."/>
            <person name="Munk A."/>
            <person name="Detter J.C."/>
            <person name="Han C."/>
            <person name="Tapia R."/>
            <person name="Land M."/>
            <person name="Hauser L."/>
            <person name="Kyrpides N."/>
            <person name="Ivanova N."/>
            <person name="Ovchinnikova G."/>
            <person name="Pagani I."/>
            <person name="Mead D."/>
            <person name="Brumm P."/>
            <person name="Woyke T."/>
        </authorList>
    </citation>
    <scope>NUCLEOTIDE SEQUENCE [LARGE SCALE GENOMIC DNA]</scope>
    <source>
        <strain evidence="9">ATCC 13127 / NRRL B-14078</strain>
    </source>
</reference>
<dbReference type="HOGENOM" id="CLU_005108_1_3_11"/>
<sequence length="706" mass="71530">MSRLVRALARACARHPWAVVAVWLVLVVGVLAADRALGASQPEELNVPGSDSAAAADVAAHVGGPADDERASTVLVQAAGGGVPPAAPVAAFAAALADVEGVLEVSEPAPAGVDAVQLRVTSERHAATPALQDAVAQARHDGLDVGVGQPLVQDLEPARSHVSEVVGLVAALVVLLLALGAVAAMLVPMLTAVVAVAGALGLIGVLGTAVALPSLVPTLAVMLGLGVGIDYALFQVARQRDVLARGPVGRAEAADRTAATAGEAVAFAGVTVAVAISSLVLTGVDFMAWLGLGTAIAVLVVLAAALTLTPALVALAGRRVLRRRDRGAVAEAPAAVGGGWVRLAAGVARRPWTAVAASAAVLAVLAAPAVGLTLGQSSDADWPTGTERRRAYDVTARVLGEGANGPLALAVALDPAVTGPSDTRVEEVREAVSGVDGVASVGQPQVAPDGTAMTLRVVPETGPADPGTAALVEELRGLAPAGADVHVGGGTAVRLDLADRIAQRLPWLVLATVVVAGVLLGFAYRSFVVPLKAAVMDLVSVAAAYGVVTAVFEWGWGARLVGLDGPVAVDAYVPMMLFAVLFGLSMDYEVFLLSSVREHWLRTRDATAAVSRGLAGTGRVITAAAAIMFAVFASFVLVDNPAVKVFGVGLAVAVAVDATVVRCVLGPAVMVLAGRLMWETPRSQRAERDRDESHITDTQVSLDRVK</sequence>
<keyword evidence="2" id="KW-1003">Cell membrane</keyword>
<dbReference type="EMBL" id="CP002665">
    <property type="protein sequence ID" value="AEI10751.1"/>
    <property type="molecule type" value="Genomic_DNA"/>
</dbReference>
<dbReference type="InterPro" id="IPR004869">
    <property type="entry name" value="MMPL_dom"/>
</dbReference>
<evidence type="ECO:0000256" key="4">
    <source>
        <dbReference type="ARBA" id="ARBA00022989"/>
    </source>
</evidence>
<evidence type="ECO:0000256" key="6">
    <source>
        <dbReference type="SAM" id="Phobius"/>
    </source>
</evidence>
<feature type="transmembrane region" description="Helical" evidence="6">
    <location>
        <begin position="286"/>
        <end position="316"/>
    </location>
</feature>
<dbReference type="PROSITE" id="PS50156">
    <property type="entry name" value="SSD"/>
    <property type="match status" value="1"/>
</dbReference>
<dbReference type="InterPro" id="IPR000731">
    <property type="entry name" value="SSD"/>
</dbReference>
<dbReference type="KEGG" id="cga:Celgi_0225"/>
<feature type="transmembrane region" description="Helical" evidence="6">
    <location>
        <begin position="614"/>
        <end position="638"/>
    </location>
</feature>
<evidence type="ECO:0000259" key="7">
    <source>
        <dbReference type="PROSITE" id="PS50156"/>
    </source>
</evidence>
<feature type="transmembrane region" description="Helical" evidence="6">
    <location>
        <begin position="165"/>
        <end position="186"/>
    </location>
</feature>
<keyword evidence="5 6" id="KW-0472">Membrane</keyword>
<dbReference type="AlphaFoldDB" id="F8A3I7"/>
<dbReference type="STRING" id="593907.Celgi_0225"/>
<protein>
    <submittedName>
        <fullName evidence="8">MmpL domain-containing protein</fullName>
    </submittedName>
</protein>
<evidence type="ECO:0000256" key="1">
    <source>
        <dbReference type="ARBA" id="ARBA00004651"/>
    </source>
</evidence>